<evidence type="ECO:0000313" key="2">
    <source>
        <dbReference type="EMBL" id="SFT84121.1"/>
    </source>
</evidence>
<dbReference type="HAMAP" id="MF_02233">
    <property type="entry name" value="UbiV"/>
    <property type="match status" value="1"/>
</dbReference>
<organism evidence="2 3">
    <name type="scientific">Pseudoalteromonas lipolytica</name>
    <dbReference type="NCBI Taxonomy" id="570156"/>
    <lineage>
        <taxon>Bacteria</taxon>
        <taxon>Pseudomonadati</taxon>
        <taxon>Pseudomonadota</taxon>
        <taxon>Gammaproteobacteria</taxon>
        <taxon>Alteromonadales</taxon>
        <taxon>Pseudoalteromonadaceae</taxon>
        <taxon>Pseudoalteromonas</taxon>
    </lineage>
</organism>
<dbReference type="InterPro" id="IPR051454">
    <property type="entry name" value="RNA/ubiquinone_mod_enzymes"/>
</dbReference>
<dbReference type="NCBIfam" id="NF011991">
    <property type="entry name" value="PRK15447.1"/>
    <property type="match status" value="1"/>
</dbReference>
<comment type="caution">
    <text evidence="2">The sequence shown here is derived from an EMBL/GenBank/DDBJ whole genome shotgun (WGS) entry which is preliminary data.</text>
</comment>
<gene>
    <name evidence="1" type="primary">ubiV</name>
    <name evidence="2" type="ORF">SAMN04487854_111145</name>
</gene>
<accession>A0ABY1GSK4</accession>
<protein>
    <recommendedName>
        <fullName evidence="1">Ubiquinone biosynthesis protein UbiV</fullName>
    </recommendedName>
</protein>
<keyword evidence="1" id="KW-0004">4Fe-4S</keyword>
<keyword evidence="1" id="KW-0479">Metal-binding</keyword>
<comment type="subunit">
    <text evidence="1">Forms a heterodimer with UbiU.</text>
</comment>
<dbReference type="InterPro" id="IPR043693">
    <property type="entry name" value="UbiV"/>
</dbReference>
<feature type="binding site" evidence="1">
    <location>
        <position position="182"/>
    </location>
    <ligand>
        <name>[4Fe-4S] cluster</name>
        <dbReference type="ChEBI" id="CHEBI:49883"/>
    </ligand>
</feature>
<evidence type="ECO:0000256" key="1">
    <source>
        <dbReference type="HAMAP-Rule" id="MF_02233"/>
    </source>
</evidence>
<comment type="cofactor">
    <cofactor evidence="1">
        <name>[4Fe-4S] cluster</name>
        <dbReference type="ChEBI" id="CHEBI:49883"/>
    </cofactor>
</comment>
<comment type="function">
    <text evidence="1">Required for O(2)-independent ubiquinone (coenzyme Q) biosynthesis. Together with UbiU, is essential for the C6-hydroxylation reaction in the oxygen-independent ubiquinone biosynthesis pathway.</text>
</comment>
<keyword evidence="1" id="KW-0408">Iron</keyword>
<feature type="binding site" evidence="1">
    <location>
        <position position="195"/>
    </location>
    <ligand>
        <name>[4Fe-4S] cluster</name>
        <dbReference type="ChEBI" id="CHEBI:49883"/>
    </ligand>
</feature>
<dbReference type="RefSeq" id="WP_074989366.1">
    <property type="nucleotide sequence ID" value="NZ_FPAZ01000011.1"/>
</dbReference>
<keyword evidence="1" id="KW-0831">Ubiquinone biosynthesis</keyword>
<comment type="similarity">
    <text evidence="1">Belongs to the peptidase U32 family. UbiV subfamily.</text>
</comment>
<evidence type="ECO:0000313" key="3">
    <source>
        <dbReference type="Proteomes" id="UP000183805"/>
    </source>
</evidence>
<feature type="binding site" evidence="1">
    <location>
        <position position="199"/>
    </location>
    <ligand>
        <name>[4Fe-4S] cluster</name>
        <dbReference type="ChEBI" id="CHEBI:49883"/>
    </ligand>
</feature>
<name>A0ABY1GSK4_9GAMM</name>
<dbReference type="InterPro" id="IPR001539">
    <property type="entry name" value="Peptidase_U32"/>
</dbReference>
<dbReference type="PANTHER" id="PTHR30217">
    <property type="entry name" value="PEPTIDASE U32 FAMILY"/>
    <property type="match status" value="1"/>
</dbReference>
<comment type="pathway">
    <text evidence="1">Cofactor biosynthesis; ubiquinone biosynthesis.</text>
</comment>
<sequence>MTQLKVAVGPMLFLWQKELLEQFYERVAQSTADIVYLGETVCGKRRLSRLNDYLEWAKMLEQAGKEVVLSSLALLESGAQLQELKRVCRQSAYLIEANDLAAVQQLHSLGLPFVIGPAINVYNGYTLAKFAQMGAVRWVMPVELSRDWLVALKHEYAGLTDLPMQFEVFSYGLLPLAYSARCFTARHYDLAKDQCELICQKHPSGLMTHSQDGKKVFTLNGIQTMSGQVYNLCEDRHALNSSADIARLSMHDMDDLQWIESFALGTDAKRPDEHINGFWHHIAGMHCQS</sequence>
<keyword evidence="3" id="KW-1185">Reference proteome</keyword>
<feature type="binding site" evidence="1">
    <location>
        <position position="42"/>
    </location>
    <ligand>
        <name>[4Fe-4S] cluster</name>
        <dbReference type="ChEBI" id="CHEBI:49883"/>
    </ligand>
</feature>
<dbReference type="PANTHER" id="PTHR30217:SF11">
    <property type="entry name" value="UBIQUINONE BIOSYNTHESIS PROTEIN UBIV"/>
    <property type="match status" value="1"/>
</dbReference>
<dbReference type="Pfam" id="PF01136">
    <property type="entry name" value="Peptidase_U32"/>
    <property type="match status" value="1"/>
</dbReference>
<dbReference type="EMBL" id="FPAZ01000011">
    <property type="protein sequence ID" value="SFT84121.1"/>
    <property type="molecule type" value="Genomic_DNA"/>
</dbReference>
<reference evidence="2 3" key="1">
    <citation type="submission" date="2016-10" db="EMBL/GenBank/DDBJ databases">
        <authorList>
            <person name="Varghese N."/>
            <person name="Submissions S."/>
        </authorList>
    </citation>
    <scope>NUCLEOTIDE SEQUENCE [LARGE SCALE GENOMIC DNA]</scope>
    <source>
        <strain evidence="2 3">CGMCC 1.8499</strain>
    </source>
</reference>
<dbReference type="Proteomes" id="UP000183805">
    <property type="component" value="Unassembled WGS sequence"/>
</dbReference>
<proteinExistence type="inferred from homology"/>
<keyword evidence="1" id="KW-0411">Iron-sulfur</keyword>